<feature type="compositionally biased region" description="Polar residues" evidence="1">
    <location>
        <begin position="876"/>
        <end position="886"/>
    </location>
</feature>
<protein>
    <recommendedName>
        <fullName evidence="2">Zn(2)-C6 fungal-type domain-containing protein</fullName>
    </recommendedName>
</protein>
<comment type="caution">
    <text evidence="3">The sequence shown here is derived from an EMBL/GenBank/DDBJ whole genome shotgun (WGS) entry which is preliminary data.</text>
</comment>
<feature type="compositionally biased region" description="Polar residues" evidence="1">
    <location>
        <begin position="650"/>
        <end position="677"/>
    </location>
</feature>
<reference evidence="3" key="1">
    <citation type="submission" date="2023-03" db="EMBL/GenBank/DDBJ databases">
        <title>Massive genome expansion in bonnet fungi (Mycena s.s.) driven by repeated elements and novel gene families across ecological guilds.</title>
        <authorList>
            <consortium name="Lawrence Berkeley National Laboratory"/>
            <person name="Harder C.B."/>
            <person name="Miyauchi S."/>
            <person name="Viragh M."/>
            <person name="Kuo A."/>
            <person name="Thoen E."/>
            <person name="Andreopoulos B."/>
            <person name="Lu D."/>
            <person name="Skrede I."/>
            <person name="Drula E."/>
            <person name="Henrissat B."/>
            <person name="Morin E."/>
            <person name="Kohler A."/>
            <person name="Barry K."/>
            <person name="LaButti K."/>
            <person name="Morin E."/>
            <person name="Salamov A."/>
            <person name="Lipzen A."/>
            <person name="Mereny Z."/>
            <person name="Hegedus B."/>
            <person name="Baldrian P."/>
            <person name="Stursova M."/>
            <person name="Weitz H."/>
            <person name="Taylor A."/>
            <person name="Grigoriev I.V."/>
            <person name="Nagy L.G."/>
            <person name="Martin F."/>
            <person name="Kauserud H."/>
        </authorList>
    </citation>
    <scope>NUCLEOTIDE SEQUENCE</scope>
    <source>
        <strain evidence="3">9284</strain>
    </source>
</reference>
<gene>
    <name evidence="3" type="ORF">FB45DRAFT_1049883</name>
</gene>
<feature type="domain" description="Zn(2)-C6 fungal-type" evidence="2">
    <location>
        <begin position="765"/>
        <end position="799"/>
    </location>
</feature>
<dbReference type="SUPFAM" id="SSF57701">
    <property type="entry name" value="Zn2/Cys6 DNA-binding domain"/>
    <property type="match status" value="1"/>
</dbReference>
<name>A0AAD7CHX2_9AGAR</name>
<evidence type="ECO:0000313" key="3">
    <source>
        <dbReference type="EMBL" id="KAJ7649681.1"/>
    </source>
</evidence>
<accession>A0AAD7CHX2</accession>
<dbReference type="CDD" id="cd00067">
    <property type="entry name" value="GAL4"/>
    <property type="match status" value="1"/>
</dbReference>
<dbReference type="PROSITE" id="PS00463">
    <property type="entry name" value="ZN2_CY6_FUNGAL_1"/>
    <property type="match status" value="1"/>
</dbReference>
<organism evidence="3 4">
    <name type="scientific">Roridomyces roridus</name>
    <dbReference type="NCBI Taxonomy" id="1738132"/>
    <lineage>
        <taxon>Eukaryota</taxon>
        <taxon>Fungi</taxon>
        <taxon>Dikarya</taxon>
        <taxon>Basidiomycota</taxon>
        <taxon>Agaricomycotina</taxon>
        <taxon>Agaricomycetes</taxon>
        <taxon>Agaricomycetidae</taxon>
        <taxon>Agaricales</taxon>
        <taxon>Marasmiineae</taxon>
        <taxon>Mycenaceae</taxon>
        <taxon>Roridomyces</taxon>
    </lineage>
</organism>
<dbReference type="Gene3D" id="4.10.240.10">
    <property type="entry name" value="Zn(2)-C6 fungal-type DNA-binding domain"/>
    <property type="match status" value="1"/>
</dbReference>
<dbReference type="Proteomes" id="UP001221142">
    <property type="component" value="Unassembled WGS sequence"/>
</dbReference>
<feature type="region of interest" description="Disordered" evidence="1">
    <location>
        <begin position="547"/>
        <end position="568"/>
    </location>
</feature>
<dbReference type="InterPro" id="IPR001138">
    <property type="entry name" value="Zn2Cys6_DnaBD"/>
</dbReference>
<feature type="compositionally biased region" description="Polar residues" evidence="1">
    <location>
        <begin position="552"/>
        <end position="568"/>
    </location>
</feature>
<dbReference type="EMBL" id="JARKIF010000001">
    <property type="protein sequence ID" value="KAJ7649681.1"/>
    <property type="molecule type" value="Genomic_DNA"/>
</dbReference>
<feature type="compositionally biased region" description="Pro residues" evidence="1">
    <location>
        <begin position="832"/>
        <end position="847"/>
    </location>
</feature>
<feature type="region of interest" description="Disordered" evidence="1">
    <location>
        <begin position="701"/>
        <end position="728"/>
    </location>
</feature>
<feature type="compositionally biased region" description="Low complexity" evidence="1">
    <location>
        <begin position="617"/>
        <end position="628"/>
    </location>
</feature>
<evidence type="ECO:0000256" key="1">
    <source>
        <dbReference type="SAM" id="MobiDB-lite"/>
    </source>
</evidence>
<feature type="compositionally biased region" description="Acidic residues" evidence="1">
    <location>
        <begin position="496"/>
        <end position="506"/>
    </location>
</feature>
<feature type="region of interest" description="Disordered" evidence="1">
    <location>
        <begin position="828"/>
        <end position="913"/>
    </location>
</feature>
<feature type="compositionally biased region" description="Low complexity" evidence="1">
    <location>
        <begin position="900"/>
        <end position="913"/>
    </location>
</feature>
<dbReference type="Pfam" id="PF00172">
    <property type="entry name" value="Zn_clus"/>
    <property type="match status" value="1"/>
</dbReference>
<dbReference type="InterPro" id="IPR036864">
    <property type="entry name" value="Zn2-C6_fun-type_DNA-bd_sf"/>
</dbReference>
<dbReference type="GO" id="GO:0008270">
    <property type="term" value="F:zinc ion binding"/>
    <property type="evidence" value="ECO:0007669"/>
    <property type="project" value="InterPro"/>
</dbReference>
<keyword evidence="4" id="KW-1185">Reference proteome</keyword>
<dbReference type="SMART" id="SM00066">
    <property type="entry name" value="GAL4"/>
    <property type="match status" value="1"/>
</dbReference>
<dbReference type="GO" id="GO:0000981">
    <property type="term" value="F:DNA-binding transcription factor activity, RNA polymerase II-specific"/>
    <property type="evidence" value="ECO:0007669"/>
    <property type="project" value="InterPro"/>
</dbReference>
<feature type="region of interest" description="Disordered" evidence="1">
    <location>
        <begin position="478"/>
        <end position="517"/>
    </location>
</feature>
<feature type="region of interest" description="Disordered" evidence="1">
    <location>
        <begin position="611"/>
        <end position="677"/>
    </location>
</feature>
<dbReference type="PROSITE" id="PS50048">
    <property type="entry name" value="ZN2_CY6_FUNGAL_2"/>
    <property type="match status" value="1"/>
</dbReference>
<sequence>MEPSDSAPGLVPDADRSAQFFRDSSRIGIEGSQLMNVARDVNFHLPPSAVLHRPTTESHTTTSTGDTQYTPCQCYCNQLLFQGRGFPLYVPAPRGNLPEEYQRKGVSIGDVGRVSPEGIFHFFFNIYLPASHPINDNDVPDNFTPLTKYDSKSVVPIDYPPEEFVSTPASVRRLELPPGPQQELEDLLFEGNGAQGAVLAIPFGSQGEKLDGGLEQMVEYARANAESWYQHSNGTRGRRLSNGSLYLITGWEKARAWGMASFQNAAAQSPFRLALQPVCDGNTGAYKYRWTASGPARTKTSGQIPAEDVALNQTVFIHGFSISLGTGIWGKLFRGVEISQIVDSRAGRANRDYIPFGSQGFSFSWSFGFLSGGGSTGGGQQDSEDPASTDAVKISDLAPVLNFFHPSQVINNYMLQKFPHAAVVMSHDDDWRDILRADNTNEDGVSLLKGACESFLLEEANGLIRIRRRSTSRVESYGDDTMVLPPADTLGTESSIETDNDMDYSEDTQRQQLPGSQSACICSPGTCVCGGIPDSVSLELNEFYRQPDDPMTWTTQRTPSDSNSPTHSLLASARRELAFSEESPTPSVRNSMSFIAPFDMTAPTDAEALSSRAIHPSSNSADSSQASSWPETPPYTSQEPLASQPDYAPQQDSYPQAATQWQQYQAPTTESQQDTTTPAARYAPYAAASSYAPYAAPVDNRSVPVNPPTQPAYNPYAPPVTQGHAGTTATPSYPSYAYASSYAPTYSTPRGERRDVPSSRRSTVACHTCRRMKIRCITTEQPPVHPCERCARKNLPCEYTAVSSANDHQQSDADGSLAWNNLAPASYGGHMPGPPPPLPYTGPPPAGSRPRYYGQQLPPLGDHAYDQQPQFIDPQYLNQSLNSSGAQYDGFQYDAGSGSGQSYSYPYPHSYQQ</sequence>
<evidence type="ECO:0000259" key="2">
    <source>
        <dbReference type="PROSITE" id="PS50048"/>
    </source>
</evidence>
<evidence type="ECO:0000313" key="4">
    <source>
        <dbReference type="Proteomes" id="UP001221142"/>
    </source>
</evidence>
<proteinExistence type="predicted"/>
<dbReference type="AlphaFoldDB" id="A0AAD7CHX2"/>